<sequence length="268" mass="30880">MNAAKMMKEERVSSSESSIIQSRVRKKTTITRLVISRQWSLLEKLMKCDRFDIPIDDDSSIIVGQHSISEDLIVHFVCRFQAPFRIVVLFEEEYPESLSCFDAMGRYPLHIACAWGNSPDTIKFLIDSYPDAAMVQDANGKCAIHHLCHTFKRHYQDATHIHFNDSMMAIVKILHTAAPMSFNVEDNEGKNAVEYAIESEVNIQIIRAMQRVCRDVWLEMKEKTKNTPHDTLQMDLQRIQRDLRYQQISSNAQISKESSSERVPLTEG</sequence>
<proteinExistence type="predicted"/>
<keyword evidence="5" id="KW-1185">Reference proteome</keyword>
<dbReference type="Proteomes" id="UP001224775">
    <property type="component" value="Unassembled WGS sequence"/>
</dbReference>
<evidence type="ECO:0000256" key="3">
    <source>
        <dbReference type="PROSITE-ProRule" id="PRU00023"/>
    </source>
</evidence>
<reference evidence="4" key="1">
    <citation type="submission" date="2023-06" db="EMBL/GenBank/DDBJ databases">
        <title>Survivors Of The Sea: Transcriptome response of Skeletonema marinoi to long-term dormancy.</title>
        <authorList>
            <person name="Pinder M.I.M."/>
            <person name="Kourtchenko O."/>
            <person name="Robertson E.K."/>
            <person name="Larsson T."/>
            <person name="Maumus F."/>
            <person name="Osuna-Cruz C.M."/>
            <person name="Vancaester E."/>
            <person name="Stenow R."/>
            <person name="Vandepoele K."/>
            <person name="Ploug H."/>
            <person name="Bruchert V."/>
            <person name="Godhe A."/>
            <person name="Topel M."/>
        </authorList>
    </citation>
    <scope>NUCLEOTIDE SEQUENCE</scope>
    <source>
        <strain evidence="4">R05AC</strain>
    </source>
</reference>
<dbReference type="InterPro" id="IPR052420">
    <property type="entry name" value="Espin/Espin-like"/>
</dbReference>
<dbReference type="SUPFAM" id="SSF48403">
    <property type="entry name" value="Ankyrin repeat"/>
    <property type="match status" value="1"/>
</dbReference>
<dbReference type="Gene3D" id="1.25.40.20">
    <property type="entry name" value="Ankyrin repeat-containing domain"/>
    <property type="match status" value="1"/>
</dbReference>
<dbReference type="PROSITE" id="PS50088">
    <property type="entry name" value="ANK_REPEAT"/>
    <property type="match status" value="1"/>
</dbReference>
<feature type="repeat" description="ANK" evidence="3">
    <location>
        <begin position="104"/>
        <end position="137"/>
    </location>
</feature>
<evidence type="ECO:0000313" key="4">
    <source>
        <dbReference type="EMBL" id="KAK1745760.1"/>
    </source>
</evidence>
<dbReference type="SMART" id="SM00248">
    <property type="entry name" value="ANK"/>
    <property type="match status" value="2"/>
</dbReference>
<dbReference type="EMBL" id="JATAAI010000005">
    <property type="protein sequence ID" value="KAK1745760.1"/>
    <property type="molecule type" value="Genomic_DNA"/>
</dbReference>
<protein>
    <submittedName>
        <fullName evidence="4">Uncharacterized protein</fullName>
    </submittedName>
</protein>
<evidence type="ECO:0000313" key="5">
    <source>
        <dbReference type="Proteomes" id="UP001224775"/>
    </source>
</evidence>
<dbReference type="GO" id="GO:0005737">
    <property type="term" value="C:cytoplasm"/>
    <property type="evidence" value="ECO:0007669"/>
    <property type="project" value="TreeGrafter"/>
</dbReference>
<gene>
    <name evidence="4" type="ORF">QTG54_003684</name>
</gene>
<dbReference type="InterPro" id="IPR002110">
    <property type="entry name" value="Ankyrin_rpt"/>
</dbReference>
<evidence type="ECO:0000256" key="2">
    <source>
        <dbReference type="ARBA" id="ARBA00023043"/>
    </source>
</evidence>
<dbReference type="PANTHER" id="PTHR24153">
    <property type="entry name" value="ESPIN"/>
    <property type="match status" value="1"/>
</dbReference>
<dbReference type="PANTHER" id="PTHR24153:SF8">
    <property type="entry name" value="FORKED, ISOFORM F"/>
    <property type="match status" value="1"/>
</dbReference>
<keyword evidence="1" id="KW-0677">Repeat</keyword>
<dbReference type="AlphaFoldDB" id="A0AAD8YIL6"/>
<accession>A0AAD8YIL6</accession>
<dbReference type="InterPro" id="IPR036770">
    <property type="entry name" value="Ankyrin_rpt-contain_sf"/>
</dbReference>
<dbReference type="GO" id="GO:0051015">
    <property type="term" value="F:actin filament binding"/>
    <property type="evidence" value="ECO:0007669"/>
    <property type="project" value="TreeGrafter"/>
</dbReference>
<organism evidence="4 5">
    <name type="scientific">Skeletonema marinoi</name>
    <dbReference type="NCBI Taxonomy" id="267567"/>
    <lineage>
        <taxon>Eukaryota</taxon>
        <taxon>Sar</taxon>
        <taxon>Stramenopiles</taxon>
        <taxon>Ochrophyta</taxon>
        <taxon>Bacillariophyta</taxon>
        <taxon>Coscinodiscophyceae</taxon>
        <taxon>Thalassiosirophycidae</taxon>
        <taxon>Thalassiosirales</taxon>
        <taxon>Skeletonemataceae</taxon>
        <taxon>Skeletonema</taxon>
        <taxon>Skeletonema marinoi-dohrnii complex</taxon>
    </lineage>
</organism>
<name>A0AAD8YIL6_9STRA</name>
<keyword evidence="2 3" id="KW-0040">ANK repeat</keyword>
<dbReference type="GO" id="GO:0051017">
    <property type="term" value="P:actin filament bundle assembly"/>
    <property type="evidence" value="ECO:0007669"/>
    <property type="project" value="TreeGrafter"/>
</dbReference>
<comment type="caution">
    <text evidence="4">The sequence shown here is derived from an EMBL/GenBank/DDBJ whole genome shotgun (WGS) entry which is preliminary data.</text>
</comment>
<evidence type="ECO:0000256" key="1">
    <source>
        <dbReference type="ARBA" id="ARBA00022737"/>
    </source>
</evidence>